<dbReference type="InterPro" id="IPR003609">
    <property type="entry name" value="Pan_app"/>
</dbReference>
<feature type="domain" description="Apple" evidence="2">
    <location>
        <begin position="136"/>
        <end position="214"/>
    </location>
</feature>
<protein>
    <submittedName>
        <fullName evidence="4">Uncharacterized protein</fullName>
    </submittedName>
</protein>
<dbReference type="EnsemblMetazoa" id="LLOJ005398-RA">
    <property type="protein sequence ID" value="LLOJ005398-PA"/>
    <property type="gene ID" value="LLOJ005398"/>
</dbReference>
<dbReference type="EMBL" id="AJWK01017068">
    <property type="status" value="NOT_ANNOTATED_CDS"/>
    <property type="molecule type" value="Genomic_DNA"/>
</dbReference>
<name>A0A1B0CLB1_LUTLO</name>
<sequence>MCARCCCGESLIPEDCLPKMWPITRYPRALVMPQEYERSQKLMSRRECVESCMHEKKFTCHSVIFIPSIRNNFIRSRDPSSSYTNRDIGQCVLNTMRSPLLNGTVAGNYSSTFFRMEYIENQCAEEPSADAQPSECSFEKYYNRSFIYADNSFEGLSLEECQMVCFEEDSFFCRGFSYFSKKKMCFLHSDDISLFSNLTLIHSYEGIYMRRVECLNMNVACMDDEMVLKYRPKGLFTGQLYLNSRYRNCSTQENSNATVNLKIPIGEEIQENLCGIVRAYERRDDVNRTLISTLVVIQKNPLIRTYDDRIIKIGCVVNNSEEFERVSKEKIQNPTSGRSLVNEIPAQERIFNNDMFKFVKIELFDVEKGIKVSEVNLGQRVRIKIQSEKLSEKFSFRVINLTAISESGEEMLLLDERGCPEDSQLISIFNAERIGKQLVLSSQFRAFKFFDSPRVIFRFFLQFCTKNCSQMKCNKMQEKEIGGKYSMGNETADETEVFKELPPGPTHIDMMFPEIFHGYGNNSLNIAALNDENLVESSEVQYQRVLASLDEEEDSVVNASQVFQRYDSFVSLAMYDFLVYTQDARSESLVYGRDPQKINATDPEVSTFKFDDLMCVDTTLLKILFSLFILLLFLILFISYCCIRRYRKLAEYESNSYGSSSLNGRRNYLPKFLQGHRHVKWADENFGFVY</sequence>
<dbReference type="InterPro" id="IPR052774">
    <property type="entry name" value="Celegans_DevNeuronal_Protein"/>
</dbReference>
<dbReference type="SMART" id="SM00473">
    <property type="entry name" value="PAN_AP"/>
    <property type="match status" value="1"/>
</dbReference>
<dbReference type="Pfam" id="PF00024">
    <property type="entry name" value="PAN_1"/>
    <property type="match status" value="1"/>
</dbReference>
<feature type="transmembrane region" description="Helical" evidence="1">
    <location>
        <begin position="623"/>
        <end position="643"/>
    </location>
</feature>
<dbReference type="PANTHER" id="PTHR47327:SF8">
    <property type="entry name" value="FI17836P1"/>
    <property type="match status" value="1"/>
</dbReference>
<proteinExistence type="predicted"/>
<dbReference type="InterPro" id="IPR001507">
    <property type="entry name" value="ZP_dom"/>
</dbReference>
<keyword evidence="5" id="KW-1185">Reference proteome</keyword>
<dbReference type="PANTHER" id="PTHR47327">
    <property type="entry name" value="FI18240P1-RELATED"/>
    <property type="match status" value="1"/>
</dbReference>
<dbReference type="VEuPathDB" id="VectorBase:LLOJ005398"/>
<dbReference type="EMBL" id="AJWK01017067">
    <property type="status" value="NOT_ANNOTATED_CDS"/>
    <property type="molecule type" value="Genomic_DNA"/>
</dbReference>
<keyword evidence="1" id="KW-1133">Transmembrane helix</keyword>
<keyword evidence="1" id="KW-0812">Transmembrane</keyword>
<dbReference type="EMBL" id="AJWK01017069">
    <property type="status" value="NOT_ANNOTATED_CDS"/>
    <property type="molecule type" value="Genomic_DNA"/>
</dbReference>
<dbReference type="GO" id="GO:0009653">
    <property type="term" value="P:anatomical structure morphogenesis"/>
    <property type="evidence" value="ECO:0007669"/>
    <property type="project" value="TreeGrafter"/>
</dbReference>
<dbReference type="SUPFAM" id="SSF57414">
    <property type="entry name" value="Hairpin loop containing domain-like"/>
    <property type="match status" value="1"/>
</dbReference>
<dbReference type="InterPro" id="IPR056953">
    <property type="entry name" value="CUT_N"/>
</dbReference>
<evidence type="ECO:0000256" key="1">
    <source>
        <dbReference type="SAM" id="Phobius"/>
    </source>
</evidence>
<evidence type="ECO:0000259" key="2">
    <source>
        <dbReference type="PROSITE" id="PS50948"/>
    </source>
</evidence>
<reference evidence="4" key="1">
    <citation type="submission" date="2020-05" db="UniProtKB">
        <authorList>
            <consortium name="EnsemblMetazoa"/>
        </authorList>
    </citation>
    <scope>IDENTIFICATION</scope>
    <source>
        <strain evidence="4">Jacobina</strain>
    </source>
</reference>
<accession>A0A1B0CLB1</accession>
<dbReference type="VEuPathDB" id="VectorBase:LLONM1_009133"/>
<keyword evidence="1" id="KW-0472">Membrane</keyword>
<dbReference type="AlphaFoldDB" id="A0A1B0CLB1"/>
<evidence type="ECO:0000313" key="4">
    <source>
        <dbReference type="EnsemblMetazoa" id="LLOJ005398-PA"/>
    </source>
</evidence>
<feature type="domain" description="ZP" evidence="3">
    <location>
        <begin position="220"/>
        <end position="480"/>
    </location>
</feature>
<dbReference type="PROSITE" id="PS50948">
    <property type="entry name" value="PAN"/>
    <property type="match status" value="1"/>
</dbReference>
<evidence type="ECO:0000313" key="5">
    <source>
        <dbReference type="Proteomes" id="UP000092461"/>
    </source>
</evidence>
<dbReference type="SMART" id="SM00241">
    <property type="entry name" value="ZP"/>
    <property type="match status" value="1"/>
</dbReference>
<dbReference type="PROSITE" id="PS51034">
    <property type="entry name" value="ZP_2"/>
    <property type="match status" value="1"/>
</dbReference>
<dbReference type="Pfam" id="PF25057">
    <property type="entry name" value="CUT_N"/>
    <property type="match status" value="1"/>
</dbReference>
<dbReference type="Gene3D" id="3.50.4.10">
    <property type="entry name" value="Hepatocyte Growth Factor"/>
    <property type="match status" value="1"/>
</dbReference>
<evidence type="ECO:0000259" key="3">
    <source>
        <dbReference type="PROSITE" id="PS51034"/>
    </source>
</evidence>
<dbReference type="Proteomes" id="UP000092461">
    <property type="component" value="Unassembled WGS sequence"/>
</dbReference>
<organism evidence="4 5">
    <name type="scientific">Lutzomyia longipalpis</name>
    <name type="common">Sand fly</name>
    <dbReference type="NCBI Taxonomy" id="7200"/>
    <lineage>
        <taxon>Eukaryota</taxon>
        <taxon>Metazoa</taxon>
        <taxon>Ecdysozoa</taxon>
        <taxon>Arthropoda</taxon>
        <taxon>Hexapoda</taxon>
        <taxon>Insecta</taxon>
        <taxon>Pterygota</taxon>
        <taxon>Neoptera</taxon>
        <taxon>Endopterygota</taxon>
        <taxon>Diptera</taxon>
        <taxon>Nematocera</taxon>
        <taxon>Psychodoidea</taxon>
        <taxon>Psychodidae</taxon>
        <taxon>Lutzomyia</taxon>
        <taxon>Lutzomyia</taxon>
    </lineage>
</organism>